<dbReference type="InterPro" id="IPR043128">
    <property type="entry name" value="Rev_trsase/Diguanyl_cyclase"/>
</dbReference>
<evidence type="ECO:0000256" key="1">
    <source>
        <dbReference type="SAM" id="MobiDB-lite"/>
    </source>
</evidence>
<dbReference type="InterPro" id="IPR050951">
    <property type="entry name" value="Retrovirus_Pol_polyprotein"/>
</dbReference>
<dbReference type="EMBL" id="JAANIA010002648">
    <property type="protein sequence ID" value="KAG5311375.1"/>
    <property type="molecule type" value="Genomic_DNA"/>
</dbReference>
<reference evidence="2" key="1">
    <citation type="submission" date="2020-02" db="EMBL/GenBank/DDBJ databases">
        <title>Relaxed selection underlies rapid genomic changes in the transitions from sociality to social parasitism in ants.</title>
        <authorList>
            <person name="Bi X."/>
        </authorList>
    </citation>
    <scope>NUCLEOTIDE SEQUENCE</scope>
    <source>
        <strain evidence="2">BGI-DK2014c</strain>
        <tissue evidence="2">Whole body</tissue>
    </source>
</reference>
<proteinExistence type="predicted"/>
<protein>
    <submittedName>
        <fullName evidence="2">POL3 protein</fullName>
    </submittedName>
</protein>
<dbReference type="Proteomes" id="UP000668214">
    <property type="component" value="Unassembled WGS sequence"/>
</dbReference>
<dbReference type="SUPFAM" id="SSF56672">
    <property type="entry name" value="DNA/RNA polymerases"/>
    <property type="match status" value="1"/>
</dbReference>
<dbReference type="PANTHER" id="PTHR37984">
    <property type="entry name" value="PROTEIN CBG26694"/>
    <property type="match status" value="1"/>
</dbReference>
<dbReference type="GO" id="GO:0071897">
    <property type="term" value="P:DNA biosynthetic process"/>
    <property type="evidence" value="ECO:0007669"/>
    <property type="project" value="UniProtKB-ARBA"/>
</dbReference>
<gene>
    <name evidence="2" type="primary">Pol_32</name>
    <name evidence="2" type="ORF">G6Z78_0004404</name>
</gene>
<comment type="caution">
    <text evidence="2">The sequence shown here is derived from an EMBL/GenBank/DDBJ whole genome shotgun (WGS) entry which is preliminary data.</text>
</comment>
<dbReference type="Gene3D" id="3.30.70.270">
    <property type="match status" value="1"/>
</dbReference>
<dbReference type="InterPro" id="IPR043502">
    <property type="entry name" value="DNA/RNA_pol_sf"/>
</dbReference>
<accession>A0A836JH30</accession>
<keyword evidence="3" id="KW-1185">Reference proteome</keyword>
<feature type="compositionally biased region" description="Polar residues" evidence="1">
    <location>
        <begin position="241"/>
        <end position="250"/>
    </location>
</feature>
<evidence type="ECO:0000313" key="2">
    <source>
        <dbReference type="EMBL" id="KAG5311375.1"/>
    </source>
</evidence>
<feature type="non-terminal residue" evidence="2">
    <location>
        <position position="589"/>
    </location>
</feature>
<evidence type="ECO:0000313" key="3">
    <source>
        <dbReference type="Proteomes" id="UP000668214"/>
    </source>
</evidence>
<name>A0A836JH30_9HYME</name>
<feature type="non-terminal residue" evidence="2">
    <location>
        <position position="1"/>
    </location>
</feature>
<dbReference type="Gene3D" id="3.10.10.10">
    <property type="entry name" value="HIV Type 1 Reverse Transcriptase, subunit A, domain 1"/>
    <property type="match status" value="1"/>
</dbReference>
<organism evidence="2 3">
    <name type="scientific">Pseudoatta argentina</name>
    <dbReference type="NCBI Taxonomy" id="621737"/>
    <lineage>
        <taxon>Eukaryota</taxon>
        <taxon>Metazoa</taxon>
        <taxon>Ecdysozoa</taxon>
        <taxon>Arthropoda</taxon>
        <taxon>Hexapoda</taxon>
        <taxon>Insecta</taxon>
        <taxon>Pterygota</taxon>
        <taxon>Neoptera</taxon>
        <taxon>Endopterygota</taxon>
        <taxon>Hymenoptera</taxon>
        <taxon>Apocrita</taxon>
        <taxon>Aculeata</taxon>
        <taxon>Formicoidea</taxon>
        <taxon>Formicidae</taxon>
        <taxon>Myrmicinae</taxon>
        <taxon>Pseudoatta</taxon>
    </lineage>
</organism>
<sequence length="589" mass="68508">MKLITNSQNRFHIPGKKLIATSVGVLDFRALNEKNENRSHSHKTAFTTPFGHYEFDRMLFGLKYAYMDNIVIYATLLEEHENLLIEHNLLIEWLREVILKLQLDKCEFLKTEVTYLCEGTVSQYLDFCKLLILAKYASRTLIDNEIKYLLRSRLKLAEYDYNVVYKARKINVNANALFRNSADFKKEYCNIMTRNISLNPNNLIDAEIISEMLEESDEEKEKDEDFKLHLSDEKPKTYVNFQIQDDSQIQEGGMKDGYNSGKRSEDHDQEENQEEEEEEDQEEDLYFVNKNENRGLKDKLLQKLFERNEIPHLEDLILGKVRTIKYKHALPISEGRRESLTMTFAAEELNLETFSITKTDYLNNVLWSNIKTALQLTFVNSSTKIIICNGLGKYPPKDLHYTIIGEMHCLSTGGHRERYIQQCLQCQLKKLVRVKTKQPMIITDTPGSSFDKVIIDVVRPLPKTEKGNEYILTCMGIPNQTSEKTAEAFVDLFVYKLVFGKIARVPSNELLSSQDKLANNLDHTAIKPGNYVFLLKEPKSDKFGDQYTGPHEVLEILNRYNIKIGIKKNSRIVHSKRLRIFYIKLHLNN</sequence>
<feature type="compositionally biased region" description="Acidic residues" evidence="1">
    <location>
        <begin position="267"/>
        <end position="285"/>
    </location>
</feature>
<dbReference type="PANTHER" id="PTHR37984:SF5">
    <property type="entry name" value="PROTEIN NYNRIN-LIKE"/>
    <property type="match status" value="1"/>
</dbReference>
<feature type="region of interest" description="Disordered" evidence="1">
    <location>
        <begin position="241"/>
        <end position="287"/>
    </location>
</feature>
<dbReference type="AlphaFoldDB" id="A0A836JH30"/>